<organism evidence="1 2">
    <name type="scientific">Podila minutissima</name>
    <dbReference type="NCBI Taxonomy" id="64525"/>
    <lineage>
        <taxon>Eukaryota</taxon>
        <taxon>Fungi</taxon>
        <taxon>Fungi incertae sedis</taxon>
        <taxon>Mucoromycota</taxon>
        <taxon>Mortierellomycotina</taxon>
        <taxon>Mortierellomycetes</taxon>
        <taxon>Mortierellales</taxon>
        <taxon>Mortierellaceae</taxon>
        <taxon>Podila</taxon>
    </lineage>
</organism>
<comment type="caution">
    <text evidence="1">The sequence shown here is derived from an EMBL/GenBank/DDBJ whole genome shotgun (WGS) entry which is preliminary data.</text>
</comment>
<accession>A0A9P5SB25</accession>
<sequence>MEQEANAFFSSEGSLKDIVLDNLRDGRALPPWAKGCPTYTFKLKLQEDWGRRVTDLYESARAKAVLDHTHIDEIALLSGILHLNKSHIGFTEKEIKCISKEVLENFYSQEMREEDIRRAEDASLLWAGWMQVWKLILQNEKVAARRENRDPVELVDTEPL</sequence>
<evidence type="ECO:0000313" key="2">
    <source>
        <dbReference type="Proteomes" id="UP000696485"/>
    </source>
</evidence>
<dbReference type="EMBL" id="JAAAUY010001783">
    <property type="protein sequence ID" value="KAF9319147.1"/>
    <property type="molecule type" value="Genomic_DNA"/>
</dbReference>
<evidence type="ECO:0000313" key="1">
    <source>
        <dbReference type="EMBL" id="KAF9319147.1"/>
    </source>
</evidence>
<keyword evidence="2" id="KW-1185">Reference proteome</keyword>
<name>A0A9P5SB25_9FUNG</name>
<gene>
    <name evidence="1" type="ORF">BG006_003043</name>
</gene>
<dbReference type="Proteomes" id="UP000696485">
    <property type="component" value="Unassembled WGS sequence"/>
</dbReference>
<proteinExistence type="predicted"/>
<reference evidence="1" key="1">
    <citation type="journal article" date="2020" name="Fungal Divers.">
        <title>Resolving the Mortierellaceae phylogeny through synthesis of multi-gene phylogenetics and phylogenomics.</title>
        <authorList>
            <person name="Vandepol N."/>
            <person name="Liber J."/>
            <person name="Desiro A."/>
            <person name="Na H."/>
            <person name="Kennedy M."/>
            <person name="Barry K."/>
            <person name="Grigoriev I.V."/>
            <person name="Miller A.N."/>
            <person name="O'Donnell K."/>
            <person name="Stajich J.E."/>
            <person name="Bonito G."/>
        </authorList>
    </citation>
    <scope>NUCLEOTIDE SEQUENCE</scope>
    <source>
        <strain evidence="1">NVP1</strain>
    </source>
</reference>
<dbReference type="AlphaFoldDB" id="A0A9P5SB25"/>
<protein>
    <submittedName>
        <fullName evidence="1">Uncharacterized protein</fullName>
    </submittedName>
</protein>
<feature type="non-terminal residue" evidence="1">
    <location>
        <position position="160"/>
    </location>
</feature>